<reference evidence="1" key="1">
    <citation type="submission" date="2023-10" db="EMBL/GenBank/DDBJ databases">
        <authorList>
            <person name="Rodriguez Cubillos JULIANA M."/>
            <person name="De Vega J."/>
        </authorList>
    </citation>
    <scope>NUCLEOTIDE SEQUENCE</scope>
</reference>
<dbReference type="Proteomes" id="UP001177021">
    <property type="component" value="Unassembled WGS sequence"/>
</dbReference>
<evidence type="ECO:0000313" key="1">
    <source>
        <dbReference type="EMBL" id="CAJ2650526.1"/>
    </source>
</evidence>
<accession>A0ACB0K1Y6</accession>
<proteinExistence type="predicted"/>
<gene>
    <name evidence="1" type="ORF">MILVUS5_LOCUS18332</name>
</gene>
<evidence type="ECO:0000313" key="2">
    <source>
        <dbReference type="Proteomes" id="UP001177021"/>
    </source>
</evidence>
<organism evidence="1 2">
    <name type="scientific">Trifolium pratense</name>
    <name type="common">Red clover</name>
    <dbReference type="NCBI Taxonomy" id="57577"/>
    <lineage>
        <taxon>Eukaryota</taxon>
        <taxon>Viridiplantae</taxon>
        <taxon>Streptophyta</taxon>
        <taxon>Embryophyta</taxon>
        <taxon>Tracheophyta</taxon>
        <taxon>Spermatophyta</taxon>
        <taxon>Magnoliopsida</taxon>
        <taxon>eudicotyledons</taxon>
        <taxon>Gunneridae</taxon>
        <taxon>Pentapetalae</taxon>
        <taxon>rosids</taxon>
        <taxon>fabids</taxon>
        <taxon>Fabales</taxon>
        <taxon>Fabaceae</taxon>
        <taxon>Papilionoideae</taxon>
        <taxon>50 kb inversion clade</taxon>
        <taxon>NPAAA clade</taxon>
        <taxon>Hologalegina</taxon>
        <taxon>IRL clade</taxon>
        <taxon>Trifolieae</taxon>
        <taxon>Trifolium</taxon>
    </lineage>
</organism>
<sequence>MDFDFIDLDLNEIEPWDIPELCNIGFGDRQIGWYFFGRKDKFSVSRNHTYITTKAGYWRAEGTGCAIYSDDENDHNSLIGMKKPLAFFQGREPNGLLSQWFMFEYRLETNEDESGTLLQAQEESWVLYKMFKEPLLQKLLLLENRPLLKGLPAATVEESNQRIGRYQTNFFLLENFKP</sequence>
<dbReference type="EMBL" id="CASHSV030000109">
    <property type="protein sequence ID" value="CAJ2650526.1"/>
    <property type="molecule type" value="Genomic_DNA"/>
</dbReference>
<name>A0ACB0K1Y6_TRIPR</name>
<protein>
    <submittedName>
        <fullName evidence="1">Uncharacterized protein</fullName>
    </submittedName>
</protein>
<keyword evidence="2" id="KW-1185">Reference proteome</keyword>
<comment type="caution">
    <text evidence="1">The sequence shown here is derived from an EMBL/GenBank/DDBJ whole genome shotgun (WGS) entry which is preliminary data.</text>
</comment>